<evidence type="ECO:0000256" key="1">
    <source>
        <dbReference type="ARBA" id="ARBA00004651"/>
    </source>
</evidence>
<dbReference type="FunFam" id="3.40.50.300:FF:000854">
    <property type="entry name" value="Multidrug ABC transporter ATP-binding protein"/>
    <property type="match status" value="1"/>
</dbReference>
<feature type="transmembrane region" description="Helical" evidence="9">
    <location>
        <begin position="12"/>
        <end position="31"/>
    </location>
</feature>
<evidence type="ECO:0000256" key="7">
    <source>
        <dbReference type="ARBA" id="ARBA00022989"/>
    </source>
</evidence>
<protein>
    <submittedName>
        <fullName evidence="12">ATP-binding cassette, subfamily B</fullName>
    </submittedName>
</protein>
<evidence type="ECO:0000313" key="13">
    <source>
        <dbReference type="Proteomes" id="UP000184035"/>
    </source>
</evidence>
<feature type="transmembrane region" description="Helical" evidence="9">
    <location>
        <begin position="155"/>
        <end position="174"/>
    </location>
</feature>
<keyword evidence="8 9" id="KW-0472">Membrane</keyword>
<dbReference type="GO" id="GO:0005886">
    <property type="term" value="C:plasma membrane"/>
    <property type="evidence" value="ECO:0007669"/>
    <property type="project" value="UniProtKB-SubCell"/>
</dbReference>
<dbReference type="GO" id="GO:0005524">
    <property type="term" value="F:ATP binding"/>
    <property type="evidence" value="ECO:0007669"/>
    <property type="project" value="UniProtKB-KW"/>
</dbReference>
<dbReference type="Gene3D" id="1.20.1560.10">
    <property type="entry name" value="ABC transporter type 1, transmembrane domain"/>
    <property type="match status" value="1"/>
</dbReference>
<dbReference type="Pfam" id="PF00664">
    <property type="entry name" value="ABC_membrane"/>
    <property type="match status" value="1"/>
</dbReference>
<feature type="domain" description="ABC transporter" evidence="10">
    <location>
        <begin position="332"/>
        <end position="567"/>
    </location>
</feature>
<comment type="subcellular location">
    <subcellularLocation>
        <location evidence="1">Cell membrane</location>
        <topology evidence="1">Multi-pass membrane protein</topology>
    </subcellularLocation>
</comment>
<name>A0A1M4WAX3_9CLOT</name>
<keyword evidence="5" id="KW-0547">Nucleotide-binding</keyword>
<dbReference type="InterPro" id="IPR003593">
    <property type="entry name" value="AAA+_ATPase"/>
</dbReference>
<dbReference type="AlphaFoldDB" id="A0A1M4WAX3"/>
<dbReference type="SUPFAM" id="SSF52540">
    <property type="entry name" value="P-loop containing nucleoside triphosphate hydrolases"/>
    <property type="match status" value="1"/>
</dbReference>
<keyword evidence="6 12" id="KW-0067">ATP-binding</keyword>
<dbReference type="STRING" id="1533.SAMN05443638_11146"/>
<evidence type="ECO:0000259" key="10">
    <source>
        <dbReference type="PROSITE" id="PS50893"/>
    </source>
</evidence>
<dbReference type="InterPro" id="IPR011527">
    <property type="entry name" value="ABC1_TM_dom"/>
</dbReference>
<accession>A0A1M4WAX3</accession>
<dbReference type="FunFam" id="1.20.1560.10:FF:000040">
    <property type="entry name" value="Multidrug ABC transporter ATP-binding protein"/>
    <property type="match status" value="1"/>
</dbReference>
<dbReference type="GO" id="GO:0015421">
    <property type="term" value="F:ABC-type oligopeptide transporter activity"/>
    <property type="evidence" value="ECO:0007669"/>
    <property type="project" value="TreeGrafter"/>
</dbReference>
<dbReference type="InterPro" id="IPR017871">
    <property type="entry name" value="ABC_transporter-like_CS"/>
</dbReference>
<keyword evidence="13" id="KW-1185">Reference proteome</keyword>
<keyword evidence="2" id="KW-0813">Transport</keyword>
<dbReference type="Pfam" id="PF00005">
    <property type="entry name" value="ABC_tran"/>
    <property type="match status" value="1"/>
</dbReference>
<evidence type="ECO:0000313" key="12">
    <source>
        <dbReference type="EMBL" id="SHE78384.1"/>
    </source>
</evidence>
<evidence type="ECO:0000256" key="5">
    <source>
        <dbReference type="ARBA" id="ARBA00022741"/>
    </source>
</evidence>
<dbReference type="RefSeq" id="WP_072895553.1">
    <property type="nucleotide sequence ID" value="NZ_FQVM01000011.1"/>
</dbReference>
<dbReference type="InterPro" id="IPR039421">
    <property type="entry name" value="Type_1_exporter"/>
</dbReference>
<dbReference type="InterPro" id="IPR003439">
    <property type="entry name" value="ABC_transporter-like_ATP-bd"/>
</dbReference>
<evidence type="ECO:0000256" key="8">
    <source>
        <dbReference type="ARBA" id="ARBA00023136"/>
    </source>
</evidence>
<dbReference type="PANTHER" id="PTHR43394">
    <property type="entry name" value="ATP-DEPENDENT PERMEASE MDL1, MITOCHONDRIAL"/>
    <property type="match status" value="1"/>
</dbReference>
<feature type="transmembrane region" description="Helical" evidence="9">
    <location>
        <begin position="51"/>
        <end position="76"/>
    </location>
</feature>
<evidence type="ECO:0000256" key="4">
    <source>
        <dbReference type="ARBA" id="ARBA00022692"/>
    </source>
</evidence>
<gene>
    <name evidence="12" type="ORF">SAMN05443638_11146</name>
</gene>
<sequence length="575" mass="63816">MLKLFKYLKKYKNPLIIVLILLFFQSISQLYLPTLMADIVDTGIVSGDTNYILKIGGVMLIVAALGAICTIGASLLSAKISVGYGKDLRDIVFERVQSYSLNEFNKFGTASLITRTTNDINQVQQVIIIMLRMIVTAPMMCIGGIIMAVSKDAKLSLIILIVIPILALTIFGITRQGIPLFNAMQKKLDKLNLVLREKLTGVRVIRAFNRDDYENKRFNKANKDLTDTAIKVNKIMAALMPSMMIILNLTTVLILWFGSIRVGDGNMEVGNLMAFVQYVMQIMFSLIMVSMMFVLIPRASASATRINEVLDQETSIKDLDKEENFNDKKGYIEFKNVTYRYEGAETPAIENISFSAKPGEVTAIIGGTGSGKSTIVNLIPRFYDVKEGSILVDGVDIRNVDQKSLRQKIGLVPQKAVLFSGTIEDNIRYGKEDASLEEIKNAAKTAQAFEFISEMKDGFDSIIAQGGNNVSGGQKQRLSIARALVRKPEIYVFDDSFSALDFKTDAKLRHALKDETKESTVIIVAQRVSTVMDADRIIVLDDGKVKGIGTHKELLKNCKVYCEIVESQLSKEEIA</sequence>
<dbReference type="PROSITE" id="PS50929">
    <property type="entry name" value="ABC_TM1F"/>
    <property type="match status" value="1"/>
</dbReference>
<dbReference type="Proteomes" id="UP000184035">
    <property type="component" value="Unassembled WGS sequence"/>
</dbReference>
<dbReference type="PANTHER" id="PTHR43394:SF1">
    <property type="entry name" value="ATP-BINDING CASSETTE SUB-FAMILY B MEMBER 10, MITOCHONDRIAL"/>
    <property type="match status" value="1"/>
</dbReference>
<keyword evidence="4 9" id="KW-0812">Transmembrane</keyword>
<feature type="transmembrane region" description="Helical" evidence="9">
    <location>
        <begin position="126"/>
        <end position="149"/>
    </location>
</feature>
<evidence type="ECO:0000256" key="9">
    <source>
        <dbReference type="SAM" id="Phobius"/>
    </source>
</evidence>
<reference evidence="12 13" key="1">
    <citation type="submission" date="2016-11" db="EMBL/GenBank/DDBJ databases">
        <authorList>
            <person name="Jaros S."/>
            <person name="Januszkiewicz K."/>
            <person name="Wedrychowicz H."/>
        </authorList>
    </citation>
    <scope>NUCLEOTIDE SEQUENCE [LARGE SCALE GENOMIC DNA]</scope>
    <source>
        <strain evidence="12 13">DSM 2631</strain>
    </source>
</reference>
<dbReference type="Gene3D" id="3.40.50.300">
    <property type="entry name" value="P-loop containing nucleotide triphosphate hydrolases"/>
    <property type="match status" value="1"/>
</dbReference>
<dbReference type="InterPro" id="IPR036640">
    <property type="entry name" value="ABC1_TM_sf"/>
</dbReference>
<proteinExistence type="predicted"/>
<feature type="transmembrane region" description="Helical" evidence="9">
    <location>
        <begin position="278"/>
        <end position="296"/>
    </location>
</feature>
<evidence type="ECO:0000259" key="11">
    <source>
        <dbReference type="PROSITE" id="PS50929"/>
    </source>
</evidence>
<dbReference type="InterPro" id="IPR027417">
    <property type="entry name" value="P-loop_NTPase"/>
</dbReference>
<evidence type="ECO:0000256" key="6">
    <source>
        <dbReference type="ARBA" id="ARBA00022840"/>
    </source>
</evidence>
<dbReference type="PROSITE" id="PS00211">
    <property type="entry name" value="ABC_TRANSPORTER_1"/>
    <property type="match status" value="1"/>
</dbReference>
<dbReference type="SUPFAM" id="SSF90123">
    <property type="entry name" value="ABC transporter transmembrane region"/>
    <property type="match status" value="1"/>
</dbReference>
<evidence type="ECO:0000256" key="3">
    <source>
        <dbReference type="ARBA" id="ARBA00022475"/>
    </source>
</evidence>
<dbReference type="SMART" id="SM00382">
    <property type="entry name" value="AAA"/>
    <property type="match status" value="1"/>
</dbReference>
<dbReference type="GO" id="GO:0016887">
    <property type="term" value="F:ATP hydrolysis activity"/>
    <property type="evidence" value="ECO:0007669"/>
    <property type="project" value="InterPro"/>
</dbReference>
<dbReference type="PROSITE" id="PS50893">
    <property type="entry name" value="ABC_TRANSPORTER_2"/>
    <property type="match status" value="1"/>
</dbReference>
<dbReference type="EMBL" id="FQVM01000011">
    <property type="protein sequence ID" value="SHE78384.1"/>
    <property type="molecule type" value="Genomic_DNA"/>
</dbReference>
<keyword evidence="7 9" id="KW-1133">Transmembrane helix</keyword>
<feature type="transmembrane region" description="Helical" evidence="9">
    <location>
        <begin position="235"/>
        <end position="258"/>
    </location>
</feature>
<dbReference type="OrthoDB" id="9762778at2"/>
<feature type="domain" description="ABC transmembrane type-1" evidence="11">
    <location>
        <begin position="16"/>
        <end position="298"/>
    </location>
</feature>
<evidence type="ECO:0000256" key="2">
    <source>
        <dbReference type="ARBA" id="ARBA00022448"/>
    </source>
</evidence>
<organism evidence="12 13">
    <name type="scientific">Clostridium fallax</name>
    <dbReference type="NCBI Taxonomy" id="1533"/>
    <lineage>
        <taxon>Bacteria</taxon>
        <taxon>Bacillati</taxon>
        <taxon>Bacillota</taxon>
        <taxon>Clostridia</taxon>
        <taxon>Eubacteriales</taxon>
        <taxon>Clostridiaceae</taxon>
        <taxon>Clostridium</taxon>
    </lineage>
</organism>
<keyword evidence="3" id="KW-1003">Cell membrane</keyword>
<dbReference type="CDD" id="cd18548">
    <property type="entry name" value="ABC_6TM_Tm287_like"/>
    <property type="match status" value="1"/>
</dbReference>